<dbReference type="EMBL" id="JANHOG010000031">
    <property type="protein sequence ID" value="KAJ3559341.1"/>
    <property type="molecule type" value="Genomic_DNA"/>
</dbReference>
<accession>A0ACC1TF72</accession>
<protein>
    <submittedName>
        <fullName evidence="1">Uncharacterized protein</fullName>
    </submittedName>
</protein>
<comment type="caution">
    <text evidence="1">The sequence shown here is derived from an EMBL/GenBank/DDBJ whole genome shotgun (WGS) entry which is preliminary data.</text>
</comment>
<name>A0ACC1TF72_9APHY</name>
<organism evidence="1 2">
    <name type="scientific">Phlebia brevispora</name>
    <dbReference type="NCBI Taxonomy" id="194682"/>
    <lineage>
        <taxon>Eukaryota</taxon>
        <taxon>Fungi</taxon>
        <taxon>Dikarya</taxon>
        <taxon>Basidiomycota</taxon>
        <taxon>Agaricomycotina</taxon>
        <taxon>Agaricomycetes</taxon>
        <taxon>Polyporales</taxon>
        <taxon>Meruliaceae</taxon>
        <taxon>Phlebia</taxon>
    </lineage>
</organism>
<proteinExistence type="predicted"/>
<evidence type="ECO:0000313" key="1">
    <source>
        <dbReference type="EMBL" id="KAJ3559341.1"/>
    </source>
</evidence>
<gene>
    <name evidence="1" type="ORF">NM688_g408</name>
</gene>
<dbReference type="Proteomes" id="UP001148662">
    <property type="component" value="Unassembled WGS sequence"/>
</dbReference>
<keyword evidence="2" id="KW-1185">Reference proteome</keyword>
<reference evidence="1" key="1">
    <citation type="submission" date="2022-07" db="EMBL/GenBank/DDBJ databases">
        <title>Genome Sequence of Phlebia brevispora.</title>
        <authorList>
            <person name="Buettner E."/>
        </authorList>
    </citation>
    <scope>NUCLEOTIDE SEQUENCE</scope>
    <source>
        <strain evidence="1">MPL23</strain>
    </source>
</reference>
<sequence length="1094" mass="122932">MLNLHDSEVVVMPDILLSSSAAKARILQSPDDRYAVALSSLVVAPIYPSNPPVRLFGRLCLLLRYGKRAGTDIKGLISFCALCALYGVYFTLFCLALWAAYQKKERAYKRLRCISVILFVDVTLHLSGQAVLFARARVVPGPADERDKSIVPMSVLQGLTTTVAGLLSDSLLAWRFYIIFDRPWARFVPAGLIIINTLLALSANFLPLTVYYNADLYESRLRRSSLVILATWGWFMVVMHTVLTISIIAQILYVPGIGYFISRPSSLPLMRVSRRPMKLSSGDTATQSKYNDILRAFTESFLVTWIGLLMYEIASFAPSGGITTNIDVGYVMGTILPVFFGLSQCLITARLGLTNISKQNHADTSCLVKRTTLNRNRVADSLRKEEHADWNDGKILEKVLEKYMSNASIWTCVLGIHAILVIWLTLPYVVNGCTNTENIHMGTWFLSVFVWWSTSHREGLKATDKFPGSSYSPFVPLPSSCHLLNVMERQRSERYETTSSGYSGDVGTTSLLVIIRRLWVLMRLCPPRFIDLTAHFIGQIAEFMPARNAWFVDDLLEWSTPIIILEGLTTAIAGLLIDSLLIWRAYAVWEKRKCIQHGFVFLTTINFCLALAATFIPLVIYQDAIHCANKIRYLSAMLMAIWGWIMLTMHVVLTWCIFIRILFPGSVYGGRNSARSRQKFMSILRAIVESSAITWIALFAYEMASFIPKGRITPELDIGFVMRRILPIFFGISQCVLTVRTGFARVFPPRHGTESRGESAHFAIAGERFELTTFGGTDLTQVVLQQDAVMQSVYDGVVRQASGIRPRSDLRSLKSTGPTFCAHCYTQHLHPLTMSTGIVRRRGSIDVVDAKVAVDLATAQSYKENVFLFVPNLIGYSRIILAGLALHFMSYHPKYCTIAYCISCLLDAADGHAARALGQASKFGAVLDMVTDRCTTSALLCYLSSAYPNYTMVFQILITIDFASHYMHMYSSLVTGSRSHKAVRSEVSWFMSVYYRPTVLFLACAGNELFYVALYLAKWVHTPLYQSLDVTPSFFTYFTWAEALAYICSPIWAYKNVINLIQLWKASKILVGVDLADRAKARQEQEQEPQEKKR</sequence>
<evidence type="ECO:0000313" key="2">
    <source>
        <dbReference type="Proteomes" id="UP001148662"/>
    </source>
</evidence>